<dbReference type="EMBL" id="JARJLG010000069">
    <property type="protein sequence ID" value="KAJ7753901.1"/>
    <property type="molecule type" value="Genomic_DNA"/>
</dbReference>
<feature type="domain" description="Zn(2)-C6 fungal-type" evidence="2">
    <location>
        <begin position="25"/>
        <end position="59"/>
    </location>
</feature>
<evidence type="ECO:0000313" key="4">
    <source>
        <dbReference type="Proteomes" id="UP001215280"/>
    </source>
</evidence>
<keyword evidence="4" id="KW-1185">Reference proteome</keyword>
<dbReference type="GO" id="GO:0000981">
    <property type="term" value="F:DNA-binding transcription factor activity, RNA polymerase II-specific"/>
    <property type="evidence" value="ECO:0007669"/>
    <property type="project" value="InterPro"/>
</dbReference>
<dbReference type="InterPro" id="IPR001138">
    <property type="entry name" value="Zn2Cys6_DnaBD"/>
</dbReference>
<evidence type="ECO:0000259" key="2">
    <source>
        <dbReference type="PROSITE" id="PS50048"/>
    </source>
</evidence>
<dbReference type="PROSITE" id="PS00463">
    <property type="entry name" value="ZN2_CY6_FUNGAL_1"/>
    <property type="match status" value="1"/>
</dbReference>
<organism evidence="3 4">
    <name type="scientific">Mycena maculata</name>
    <dbReference type="NCBI Taxonomy" id="230809"/>
    <lineage>
        <taxon>Eukaryota</taxon>
        <taxon>Fungi</taxon>
        <taxon>Dikarya</taxon>
        <taxon>Basidiomycota</taxon>
        <taxon>Agaricomycotina</taxon>
        <taxon>Agaricomycetes</taxon>
        <taxon>Agaricomycetidae</taxon>
        <taxon>Agaricales</taxon>
        <taxon>Marasmiineae</taxon>
        <taxon>Mycenaceae</taxon>
        <taxon>Mycena</taxon>
    </lineage>
</organism>
<protein>
    <recommendedName>
        <fullName evidence="2">Zn(2)-C6 fungal-type domain-containing protein</fullName>
    </recommendedName>
</protein>
<proteinExistence type="predicted"/>
<dbReference type="AlphaFoldDB" id="A0AAD7J1B1"/>
<dbReference type="InterPro" id="IPR036864">
    <property type="entry name" value="Zn2-C6_fun-type_DNA-bd_sf"/>
</dbReference>
<evidence type="ECO:0000256" key="1">
    <source>
        <dbReference type="SAM" id="MobiDB-lite"/>
    </source>
</evidence>
<name>A0AAD7J1B1_9AGAR</name>
<feature type="region of interest" description="Disordered" evidence="1">
    <location>
        <begin position="63"/>
        <end position="87"/>
    </location>
</feature>
<dbReference type="Pfam" id="PF00172">
    <property type="entry name" value="Zn_clus"/>
    <property type="match status" value="1"/>
</dbReference>
<dbReference type="PROSITE" id="PS50048">
    <property type="entry name" value="ZN2_CY6_FUNGAL_2"/>
    <property type="match status" value="1"/>
</dbReference>
<feature type="region of interest" description="Disordered" evidence="1">
    <location>
        <begin position="1"/>
        <end position="21"/>
    </location>
</feature>
<evidence type="ECO:0000313" key="3">
    <source>
        <dbReference type="EMBL" id="KAJ7753901.1"/>
    </source>
</evidence>
<dbReference type="SMART" id="SM00066">
    <property type="entry name" value="GAL4"/>
    <property type="match status" value="1"/>
</dbReference>
<dbReference type="SUPFAM" id="SSF57701">
    <property type="entry name" value="Zn2/Cys6 DNA-binding domain"/>
    <property type="match status" value="1"/>
</dbReference>
<dbReference type="Gene3D" id="4.10.240.10">
    <property type="entry name" value="Zn(2)-C6 fungal-type DNA-binding domain"/>
    <property type="match status" value="1"/>
</dbReference>
<comment type="caution">
    <text evidence="3">The sequence shown here is derived from an EMBL/GenBank/DDBJ whole genome shotgun (WGS) entry which is preliminary data.</text>
</comment>
<dbReference type="Proteomes" id="UP001215280">
    <property type="component" value="Unassembled WGS sequence"/>
</dbReference>
<sequence>MPHSPPENSELLSASSSQKKRVNLACVQCRKLKVKCIRTETHPLPSCQRCKKRGLRCEYVSTSEQDAQSMSTRQPAPTAGVKPLTRSQPSTEIYDQYNWSDSVHPGPATGQFSTPANHQYDFGLYSDDSGPDRQQNYGAVYLQPSPIPLPPQIPPVPPNDYDPCITLFDSQQTGYQLNPMTLLLSTEGSPKIASVTA</sequence>
<feature type="compositionally biased region" description="Polar residues" evidence="1">
    <location>
        <begin position="1"/>
        <end position="17"/>
    </location>
</feature>
<dbReference type="GO" id="GO:0008270">
    <property type="term" value="F:zinc ion binding"/>
    <property type="evidence" value="ECO:0007669"/>
    <property type="project" value="InterPro"/>
</dbReference>
<accession>A0AAD7J1B1</accession>
<gene>
    <name evidence="3" type="ORF">DFH07DRAFT_773913</name>
</gene>
<dbReference type="CDD" id="cd00067">
    <property type="entry name" value="GAL4"/>
    <property type="match status" value="1"/>
</dbReference>
<reference evidence="3" key="1">
    <citation type="submission" date="2023-03" db="EMBL/GenBank/DDBJ databases">
        <title>Massive genome expansion in bonnet fungi (Mycena s.s.) driven by repeated elements and novel gene families across ecological guilds.</title>
        <authorList>
            <consortium name="Lawrence Berkeley National Laboratory"/>
            <person name="Harder C.B."/>
            <person name="Miyauchi S."/>
            <person name="Viragh M."/>
            <person name="Kuo A."/>
            <person name="Thoen E."/>
            <person name="Andreopoulos B."/>
            <person name="Lu D."/>
            <person name="Skrede I."/>
            <person name="Drula E."/>
            <person name="Henrissat B."/>
            <person name="Morin E."/>
            <person name="Kohler A."/>
            <person name="Barry K."/>
            <person name="LaButti K."/>
            <person name="Morin E."/>
            <person name="Salamov A."/>
            <person name="Lipzen A."/>
            <person name="Mereny Z."/>
            <person name="Hegedus B."/>
            <person name="Baldrian P."/>
            <person name="Stursova M."/>
            <person name="Weitz H."/>
            <person name="Taylor A."/>
            <person name="Grigoriev I.V."/>
            <person name="Nagy L.G."/>
            <person name="Martin F."/>
            <person name="Kauserud H."/>
        </authorList>
    </citation>
    <scope>NUCLEOTIDE SEQUENCE</scope>
    <source>
        <strain evidence="3">CBHHK188m</strain>
    </source>
</reference>
<feature type="compositionally biased region" description="Polar residues" evidence="1">
    <location>
        <begin position="63"/>
        <end position="75"/>
    </location>
</feature>